<dbReference type="PANTHER" id="PTHR12526:SF638">
    <property type="entry name" value="SPORE COAT PROTEIN SA"/>
    <property type="match status" value="1"/>
</dbReference>
<dbReference type="PANTHER" id="PTHR12526">
    <property type="entry name" value="GLYCOSYLTRANSFERASE"/>
    <property type="match status" value="1"/>
</dbReference>
<dbReference type="RefSeq" id="WP_317488514.1">
    <property type="nucleotide sequence ID" value="NZ_CP136051.1"/>
</dbReference>
<organism evidence="2 3">
    <name type="scientific">Imperialibacter roseus</name>
    <dbReference type="NCBI Taxonomy" id="1324217"/>
    <lineage>
        <taxon>Bacteria</taxon>
        <taxon>Pseudomonadati</taxon>
        <taxon>Bacteroidota</taxon>
        <taxon>Cytophagia</taxon>
        <taxon>Cytophagales</taxon>
        <taxon>Flammeovirgaceae</taxon>
        <taxon>Imperialibacter</taxon>
    </lineage>
</organism>
<dbReference type="Gene3D" id="3.40.50.2000">
    <property type="entry name" value="Glycogen Phosphorylase B"/>
    <property type="match status" value="2"/>
</dbReference>
<protein>
    <submittedName>
        <fullName evidence="2">Glycosyltransferase family 4 protein</fullName>
    </submittedName>
</protein>
<dbReference type="InterPro" id="IPR028098">
    <property type="entry name" value="Glyco_trans_4-like_N"/>
</dbReference>
<name>A0ABZ0INL1_9BACT</name>
<dbReference type="EMBL" id="CP136051">
    <property type="protein sequence ID" value="WOK05759.1"/>
    <property type="molecule type" value="Genomic_DNA"/>
</dbReference>
<accession>A0ABZ0INL1</accession>
<evidence type="ECO:0000313" key="3">
    <source>
        <dbReference type="Proteomes" id="UP001302349"/>
    </source>
</evidence>
<dbReference type="CDD" id="cd03808">
    <property type="entry name" value="GT4_CapM-like"/>
    <property type="match status" value="1"/>
</dbReference>
<evidence type="ECO:0000259" key="1">
    <source>
        <dbReference type="Pfam" id="PF13477"/>
    </source>
</evidence>
<gene>
    <name evidence="2" type="ORF">RT717_22030</name>
</gene>
<dbReference type="Proteomes" id="UP001302349">
    <property type="component" value="Chromosome"/>
</dbReference>
<dbReference type="Pfam" id="PF13692">
    <property type="entry name" value="Glyco_trans_1_4"/>
    <property type="match status" value="1"/>
</dbReference>
<dbReference type="SUPFAM" id="SSF53756">
    <property type="entry name" value="UDP-Glycosyltransferase/glycogen phosphorylase"/>
    <property type="match status" value="1"/>
</dbReference>
<proteinExistence type="predicted"/>
<keyword evidence="3" id="KW-1185">Reference proteome</keyword>
<evidence type="ECO:0000313" key="2">
    <source>
        <dbReference type="EMBL" id="WOK05759.1"/>
    </source>
</evidence>
<dbReference type="Pfam" id="PF13477">
    <property type="entry name" value="Glyco_trans_4_2"/>
    <property type="match status" value="1"/>
</dbReference>
<sequence length="382" mass="42889">MRIAIVINSSWNVFNFRKNLIHALLERGDEVIAIAPEDEYSKKLVAMGCEFYPVPMNTTGVNPIRDLLLLFRLIRIYKKVKADVFLHYTIKPGIYGTLAAKLAGSAAVINNVSGLGTVFIQDNWVLSVAVQLYKHSFKFADHIFFQNPDDKKLFISLVNPEGPSTSVIPGSGIDHHRFFPKFNTNGHFTFLMVARILVEKGVKEYVEAARILKGKGLNVKFLLLGQIEKKHLRAISAATVQQWHDEKVIEYVGVTDKVEDWIARAHVVVLPSYREGLPKTLLEGAAMSRPLIASDVPGCNAVVHDGVTGLLCKERDVNSLADAMQRMMFFTDKERSAMGENARQHVITHFDDSFVVDEYLEKIDSYTSAETPKTHQLKEVFG</sequence>
<reference evidence="2 3" key="1">
    <citation type="journal article" date="2023" name="Microbiol. Resour. Announc.">
        <title>Complete Genome Sequence of Imperialibacter roseus strain P4T.</title>
        <authorList>
            <person name="Tizabi D.R."/>
            <person name="Bachvaroff T."/>
            <person name="Hill R.T."/>
        </authorList>
    </citation>
    <scope>NUCLEOTIDE SEQUENCE [LARGE SCALE GENOMIC DNA]</scope>
    <source>
        <strain evidence="2 3">P4T</strain>
    </source>
</reference>
<feature type="domain" description="Glycosyltransferase subfamily 4-like N-terminal" evidence="1">
    <location>
        <begin position="3"/>
        <end position="147"/>
    </location>
</feature>